<name>A0A0W1RBD6_9EURY</name>
<proteinExistence type="predicted"/>
<protein>
    <submittedName>
        <fullName evidence="2">Uncharacterized protein</fullName>
    </submittedName>
</protein>
<sequence>MSNDESDDESGGSTLRTIRRVVLVSLGIVSVVGSILVGLTPDGWDFVGGFVMAFFFGYIFLREELEAYLTEPQEWAALAFVSTVAVALVPVSGEQVSDELVAAYIFGLVACGFFGYRAVLRGRRAY</sequence>
<feature type="transmembrane region" description="Helical" evidence="1">
    <location>
        <begin position="75"/>
        <end position="93"/>
    </location>
</feature>
<dbReference type="EMBL" id="LOPU01000018">
    <property type="protein sequence ID" value="KTG09923.1"/>
    <property type="molecule type" value="Genomic_DNA"/>
</dbReference>
<feature type="transmembrane region" description="Helical" evidence="1">
    <location>
        <begin position="21"/>
        <end position="40"/>
    </location>
</feature>
<dbReference type="AlphaFoldDB" id="A0A0W1RBD6"/>
<dbReference type="RefSeq" id="WP_058581278.1">
    <property type="nucleotide sequence ID" value="NZ_LOPU01000018.1"/>
</dbReference>
<keyword evidence="1" id="KW-1133">Transmembrane helix</keyword>
<comment type="caution">
    <text evidence="2">The sequence shown here is derived from an EMBL/GenBank/DDBJ whole genome shotgun (WGS) entry which is preliminary data.</text>
</comment>
<feature type="transmembrane region" description="Helical" evidence="1">
    <location>
        <begin position="99"/>
        <end position="120"/>
    </location>
</feature>
<accession>A0A0W1RBD6</accession>
<dbReference type="Proteomes" id="UP000054387">
    <property type="component" value="Unassembled WGS sequence"/>
</dbReference>
<keyword evidence="1" id="KW-0472">Membrane</keyword>
<evidence type="ECO:0000256" key="1">
    <source>
        <dbReference type="SAM" id="Phobius"/>
    </source>
</evidence>
<keyword evidence="1" id="KW-0812">Transmembrane</keyword>
<keyword evidence="3" id="KW-1185">Reference proteome</keyword>
<gene>
    <name evidence="2" type="ORF">AUR64_09875</name>
</gene>
<reference evidence="2 3" key="1">
    <citation type="submission" date="2015-12" db="EMBL/GenBank/DDBJ databases">
        <title>Haloprofundus marisrubri gen. nov., sp. nov., an extremely halophilic archaeon isolated from the Discovery deep brine-seawater interface in the Red Sea.</title>
        <authorList>
            <person name="Zhang G."/>
            <person name="Stingl U."/>
            <person name="Rashid M."/>
        </authorList>
    </citation>
    <scope>NUCLEOTIDE SEQUENCE [LARGE SCALE GENOMIC DNA]</scope>
    <source>
        <strain evidence="2 3">SB9</strain>
    </source>
</reference>
<feature type="transmembrane region" description="Helical" evidence="1">
    <location>
        <begin position="46"/>
        <end position="63"/>
    </location>
</feature>
<organism evidence="2 3">
    <name type="scientific">Haloprofundus marisrubri</name>
    <dbReference type="NCBI Taxonomy" id="1514971"/>
    <lineage>
        <taxon>Archaea</taxon>
        <taxon>Methanobacteriati</taxon>
        <taxon>Methanobacteriota</taxon>
        <taxon>Stenosarchaea group</taxon>
        <taxon>Halobacteria</taxon>
        <taxon>Halobacteriales</taxon>
        <taxon>Haloferacaceae</taxon>
        <taxon>Haloprofundus</taxon>
    </lineage>
</organism>
<evidence type="ECO:0000313" key="3">
    <source>
        <dbReference type="Proteomes" id="UP000054387"/>
    </source>
</evidence>
<evidence type="ECO:0000313" key="2">
    <source>
        <dbReference type="EMBL" id="KTG09923.1"/>
    </source>
</evidence>